<dbReference type="InterPro" id="IPR012657">
    <property type="entry name" value="23S_rRNA-intervening_sequence"/>
</dbReference>
<dbReference type="NCBIfam" id="TIGR02436">
    <property type="entry name" value="four helix bundle protein"/>
    <property type="match status" value="1"/>
</dbReference>
<dbReference type="Proteomes" id="UP000178444">
    <property type="component" value="Unassembled WGS sequence"/>
</dbReference>
<dbReference type="Gene3D" id="1.20.1440.60">
    <property type="entry name" value="23S rRNA-intervening sequence"/>
    <property type="match status" value="1"/>
</dbReference>
<dbReference type="PIRSF" id="PIRSF035652">
    <property type="entry name" value="CHP02436"/>
    <property type="match status" value="1"/>
</dbReference>
<organism evidence="1 2">
    <name type="scientific">Candidatus Yanofskybacteria bacterium RIFCSPLOWO2_01_FULL_49_17</name>
    <dbReference type="NCBI Taxonomy" id="1802700"/>
    <lineage>
        <taxon>Bacteria</taxon>
        <taxon>Candidatus Yanofskyibacteriota</taxon>
    </lineage>
</organism>
<dbReference type="PANTHER" id="PTHR38471:SF2">
    <property type="entry name" value="FOUR HELIX BUNDLE PROTEIN"/>
    <property type="match status" value="1"/>
</dbReference>
<dbReference type="EMBL" id="MGKO01000007">
    <property type="protein sequence ID" value="OGN27755.1"/>
    <property type="molecule type" value="Genomic_DNA"/>
</dbReference>
<sequence>MPEIQKKKYDLEDRTLEFAKKIKNFIDKLPKSTSNLEISRQLMRSGGSIGANYIEANESLGKKDFLMKIRICRKEAKETRYWLKLLDEKILSEEAMEYMRIFGSILEKFKI</sequence>
<protein>
    <submittedName>
        <fullName evidence="1">Four helix bundle protein</fullName>
    </submittedName>
</protein>
<proteinExistence type="predicted"/>
<dbReference type="PANTHER" id="PTHR38471">
    <property type="entry name" value="FOUR HELIX BUNDLE PROTEIN"/>
    <property type="match status" value="1"/>
</dbReference>
<evidence type="ECO:0000313" key="2">
    <source>
        <dbReference type="Proteomes" id="UP000178444"/>
    </source>
</evidence>
<dbReference type="SUPFAM" id="SSF158446">
    <property type="entry name" value="IVS-encoded protein-like"/>
    <property type="match status" value="1"/>
</dbReference>
<accession>A0A1F8GQQ8</accession>
<dbReference type="Pfam" id="PF05635">
    <property type="entry name" value="23S_rRNA_IVP"/>
    <property type="match status" value="1"/>
</dbReference>
<name>A0A1F8GQQ8_9BACT</name>
<gene>
    <name evidence="1" type="ORF">A2941_02680</name>
</gene>
<reference evidence="1 2" key="1">
    <citation type="journal article" date="2016" name="Nat. Commun.">
        <title>Thousands of microbial genomes shed light on interconnected biogeochemical processes in an aquifer system.</title>
        <authorList>
            <person name="Anantharaman K."/>
            <person name="Brown C.T."/>
            <person name="Hug L.A."/>
            <person name="Sharon I."/>
            <person name="Castelle C.J."/>
            <person name="Probst A.J."/>
            <person name="Thomas B.C."/>
            <person name="Singh A."/>
            <person name="Wilkins M.J."/>
            <person name="Karaoz U."/>
            <person name="Brodie E.L."/>
            <person name="Williams K.H."/>
            <person name="Hubbard S.S."/>
            <person name="Banfield J.F."/>
        </authorList>
    </citation>
    <scope>NUCLEOTIDE SEQUENCE [LARGE SCALE GENOMIC DNA]</scope>
</reference>
<evidence type="ECO:0000313" key="1">
    <source>
        <dbReference type="EMBL" id="OGN27755.1"/>
    </source>
</evidence>
<comment type="caution">
    <text evidence="1">The sequence shown here is derived from an EMBL/GenBank/DDBJ whole genome shotgun (WGS) entry which is preliminary data.</text>
</comment>
<dbReference type="AlphaFoldDB" id="A0A1F8GQQ8"/>
<dbReference type="InterPro" id="IPR036583">
    <property type="entry name" value="23S_rRNA_IVS_sf"/>
</dbReference>